<organism evidence="5 6">
    <name type="scientific">Flexivirga aerilata</name>
    <dbReference type="NCBI Taxonomy" id="1656889"/>
    <lineage>
        <taxon>Bacteria</taxon>
        <taxon>Bacillati</taxon>
        <taxon>Actinomycetota</taxon>
        <taxon>Actinomycetes</taxon>
        <taxon>Micrococcales</taxon>
        <taxon>Dermacoccaceae</taxon>
        <taxon>Flexivirga</taxon>
    </lineage>
</organism>
<keyword evidence="3" id="KW-0804">Transcription</keyword>
<dbReference type="PRINTS" id="PR00598">
    <property type="entry name" value="HTHMARR"/>
</dbReference>
<dbReference type="AlphaFoldDB" id="A0A849ABN4"/>
<dbReference type="PROSITE" id="PS50995">
    <property type="entry name" value="HTH_MARR_2"/>
    <property type="match status" value="1"/>
</dbReference>
<dbReference type="SUPFAM" id="SSF46785">
    <property type="entry name" value="Winged helix' DNA-binding domain"/>
    <property type="match status" value="1"/>
</dbReference>
<comment type="caution">
    <text evidence="5">The sequence shown here is derived from an EMBL/GenBank/DDBJ whole genome shotgun (WGS) entry which is preliminary data.</text>
</comment>
<dbReference type="PANTHER" id="PTHR33164:SF43">
    <property type="entry name" value="HTH-TYPE TRANSCRIPTIONAL REPRESSOR YETL"/>
    <property type="match status" value="1"/>
</dbReference>
<name>A0A849ABN4_9MICO</name>
<dbReference type="Pfam" id="PF12802">
    <property type="entry name" value="MarR_2"/>
    <property type="match status" value="1"/>
</dbReference>
<gene>
    <name evidence="5" type="ORF">HJ588_01235</name>
</gene>
<evidence type="ECO:0000256" key="2">
    <source>
        <dbReference type="ARBA" id="ARBA00023125"/>
    </source>
</evidence>
<keyword evidence="1" id="KW-0805">Transcription regulation</keyword>
<dbReference type="PROSITE" id="PS01117">
    <property type="entry name" value="HTH_MARR_1"/>
    <property type="match status" value="1"/>
</dbReference>
<dbReference type="PANTHER" id="PTHR33164">
    <property type="entry name" value="TRANSCRIPTIONAL REGULATOR, MARR FAMILY"/>
    <property type="match status" value="1"/>
</dbReference>
<dbReference type="InterPro" id="IPR036388">
    <property type="entry name" value="WH-like_DNA-bd_sf"/>
</dbReference>
<dbReference type="GO" id="GO:0006950">
    <property type="term" value="P:response to stress"/>
    <property type="evidence" value="ECO:0007669"/>
    <property type="project" value="TreeGrafter"/>
</dbReference>
<dbReference type="Proteomes" id="UP000557772">
    <property type="component" value="Unassembled WGS sequence"/>
</dbReference>
<protein>
    <submittedName>
        <fullName evidence="5">MarR family transcriptional regulator</fullName>
    </submittedName>
</protein>
<evidence type="ECO:0000259" key="4">
    <source>
        <dbReference type="PROSITE" id="PS50995"/>
    </source>
</evidence>
<proteinExistence type="predicted"/>
<dbReference type="GO" id="GO:0003677">
    <property type="term" value="F:DNA binding"/>
    <property type="evidence" value="ECO:0007669"/>
    <property type="project" value="UniProtKB-KW"/>
</dbReference>
<evidence type="ECO:0000256" key="1">
    <source>
        <dbReference type="ARBA" id="ARBA00023015"/>
    </source>
</evidence>
<dbReference type="InterPro" id="IPR036390">
    <property type="entry name" value="WH_DNA-bd_sf"/>
</dbReference>
<dbReference type="SMART" id="SM00347">
    <property type="entry name" value="HTH_MARR"/>
    <property type="match status" value="1"/>
</dbReference>
<dbReference type="GO" id="GO:0003700">
    <property type="term" value="F:DNA-binding transcription factor activity"/>
    <property type="evidence" value="ECO:0007669"/>
    <property type="project" value="InterPro"/>
</dbReference>
<dbReference type="InterPro" id="IPR000835">
    <property type="entry name" value="HTH_MarR-typ"/>
</dbReference>
<feature type="domain" description="HTH marR-type" evidence="4">
    <location>
        <begin position="10"/>
        <end position="145"/>
    </location>
</feature>
<reference evidence="5 6" key="1">
    <citation type="submission" date="2020-05" db="EMBL/GenBank/DDBJ databases">
        <title>Flexivirga sp. ID2601S isolated from air conditioner.</title>
        <authorList>
            <person name="Kim D.H."/>
        </authorList>
    </citation>
    <scope>NUCLEOTIDE SEQUENCE [LARGE SCALE GENOMIC DNA]</scope>
    <source>
        <strain evidence="5 6">ID2601S</strain>
    </source>
</reference>
<dbReference type="Gene3D" id="1.10.10.10">
    <property type="entry name" value="Winged helix-like DNA-binding domain superfamily/Winged helix DNA-binding domain"/>
    <property type="match status" value="1"/>
</dbReference>
<dbReference type="InterPro" id="IPR039422">
    <property type="entry name" value="MarR/SlyA-like"/>
</dbReference>
<dbReference type="EMBL" id="JABENB010000001">
    <property type="protein sequence ID" value="NNG37899.1"/>
    <property type="molecule type" value="Genomic_DNA"/>
</dbReference>
<evidence type="ECO:0000313" key="6">
    <source>
        <dbReference type="Proteomes" id="UP000557772"/>
    </source>
</evidence>
<evidence type="ECO:0000313" key="5">
    <source>
        <dbReference type="EMBL" id="NNG37899.1"/>
    </source>
</evidence>
<keyword evidence="6" id="KW-1185">Reference proteome</keyword>
<keyword evidence="2" id="KW-0238">DNA-binding</keyword>
<dbReference type="InterPro" id="IPR023187">
    <property type="entry name" value="Tscrpt_reg_MarR-type_CS"/>
</dbReference>
<accession>A0A849ABN4</accession>
<sequence length="152" mass="17001">MTRDLDEPARNELGQLVQRTARMLRRANLSELEPYGLSPHQSRALGVVSRHGADGSLRLSTVAEHLDIAPRSATEVIDALEERGLVRRTPDPADRRAVLISLTDDGRALRRRLDRARARRSDEVFGALTTKEQQVLRDLLVRVLDHGRVAGD</sequence>
<evidence type="ECO:0000256" key="3">
    <source>
        <dbReference type="ARBA" id="ARBA00023163"/>
    </source>
</evidence>